<keyword evidence="3" id="KW-1185">Reference proteome</keyword>
<proteinExistence type="predicted"/>
<name>A0AAV7KEB9_9METZ</name>
<protein>
    <submittedName>
        <fullName evidence="2">Uncharacterized protein</fullName>
    </submittedName>
</protein>
<evidence type="ECO:0000313" key="3">
    <source>
        <dbReference type="Proteomes" id="UP001165289"/>
    </source>
</evidence>
<accession>A0AAV7KEB9</accession>
<dbReference type="EMBL" id="JAKMXF010000066">
    <property type="protein sequence ID" value="KAI6659065.1"/>
    <property type="molecule type" value="Genomic_DNA"/>
</dbReference>
<gene>
    <name evidence="2" type="ORF">LOD99_14741</name>
</gene>
<dbReference type="Proteomes" id="UP001165289">
    <property type="component" value="Unassembled WGS sequence"/>
</dbReference>
<evidence type="ECO:0000313" key="2">
    <source>
        <dbReference type="EMBL" id="KAI6659065.1"/>
    </source>
</evidence>
<evidence type="ECO:0000256" key="1">
    <source>
        <dbReference type="SAM" id="MobiDB-lite"/>
    </source>
</evidence>
<comment type="caution">
    <text evidence="2">The sequence shown here is derived from an EMBL/GenBank/DDBJ whole genome shotgun (WGS) entry which is preliminary data.</text>
</comment>
<organism evidence="2 3">
    <name type="scientific">Oopsacas minuta</name>
    <dbReference type="NCBI Taxonomy" id="111878"/>
    <lineage>
        <taxon>Eukaryota</taxon>
        <taxon>Metazoa</taxon>
        <taxon>Porifera</taxon>
        <taxon>Hexactinellida</taxon>
        <taxon>Hexasterophora</taxon>
        <taxon>Lyssacinosida</taxon>
        <taxon>Leucopsacidae</taxon>
        <taxon>Oopsacas</taxon>
    </lineage>
</organism>
<sequence length="161" mass="18615">MPQLKPKSKKSKKKSKKTRNGKNKNWYKKLEGPSQFYSEKVFNTNSSSESDSDFEIDWGEERNEVSYELTLKSPTDDSVIVCSVPAKPTGKKYMKELIHCKNCGGCSLELGWEIQTEEGKFYVIDYHLIFTMEELLAIILTERIQKYARTRNVKKKASKSN</sequence>
<reference evidence="2 3" key="1">
    <citation type="journal article" date="2023" name="BMC Biol.">
        <title>The compact genome of the sponge Oopsacas minuta (Hexactinellida) is lacking key metazoan core genes.</title>
        <authorList>
            <person name="Santini S."/>
            <person name="Schenkelaars Q."/>
            <person name="Jourda C."/>
            <person name="Duchesne M."/>
            <person name="Belahbib H."/>
            <person name="Rocher C."/>
            <person name="Selva M."/>
            <person name="Riesgo A."/>
            <person name="Vervoort M."/>
            <person name="Leys S.P."/>
            <person name="Kodjabachian L."/>
            <person name="Le Bivic A."/>
            <person name="Borchiellini C."/>
            <person name="Claverie J.M."/>
            <person name="Renard E."/>
        </authorList>
    </citation>
    <scope>NUCLEOTIDE SEQUENCE [LARGE SCALE GENOMIC DNA]</scope>
    <source>
        <strain evidence="2">SPO-2</strain>
    </source>
</reference>
<dbReference type="AlphaFoldDB" id="A0AAV7KEB9"/>
<feature type="region of interest" description="Disordered" evidence="1">
    <location>
        <begin position="1"/>
        <end position="31"/>
    </location>
</feature>
<feature type="compositionally biased region" description="Basic residues" evidence="1">
    <location>
        <begin position="1"/>
        <end position="27"/>
    </location>
</feature>